<gene>
    <name evidence="3" type="ORF">NQ315_003748</name>
</gene>
<evidence type="ECO:0000313" key="3">
    <source>
        <dbReference type="EMBL" id="KAJ8913839.1"/>
    </source>
</evidence>
<evidence type="ECO:0000256" key="2">
    <source>
        <dbReference type="SAM" id="Phobius"/>
    </source>
</evidence>
<feature type="transmembrane region" description="Helical" evidence="2">
    <location>
        <begin position="12"/>
        <end position="32"/>
    </location>
</feature>
<dbReference type="Proteomes" id="UP001159042">
    <property type="component" value="Unassembled WGS sequence"/>
</dbReference>
<dbReference type="InterPro" id="IPR002347">
    <property type="entry name" value="SDR_fam"/>
</dbReference>
<dbReference type="SUPFAM" id="SSF51735">
    <property type="entry name" value="NAD(P)-binding Rossmann-fold domains"/>
    <property type="match status" value="1"/>
</dbReference>
<protein>
    <recommendedName>
        <fullName evidence="5">Retinol dehydrogenase 14</fullName>
    </recommendedName>
</protein>
<comment type="caution">
    <text evidence="3">The sequence shown here is derived from an EMBL/GenBank/DDBJ whole genome shotgun (WGS) entry which is preliminary data.</text>
</comment>
<dbReference type="CDD" id="cd05327">
    <property type="entry name" value="retinol-DH_like_SDR_c_like"/>
    <property type="match status" value="1"/>
</dbReference>
<dbReference type="GO" id="GO:0016491">
    <property type="term" value="F:oxidoreductase activity"/>
    <property type="evidence" value="ECO:0007669"/>
    <property type="project" value="UniProtKB-KW"/>
</dbReference>
<name>A0AAV8VI27_9CUCU</name>
<evidence type="ECO:0008006" key="5">
    <source>
        <dbReference type="Google" id="ProtNLM"/>
    </source>
</evidence>
<dbReference type="PRINTS" id="PR00081">
    <property type="entry name" value="GDHRDH"/>
</dbReference>
<dbReference type="AlphaFoldDB" id="A0AAV8VI27"/>
<proteinExistence type="predicted"/>
<dbReference type="InterPro" id="IPR036291">
    <property type="entry name" value="NAD(P)-bd_dom_sf"/>
</dbReference>
<evidence type="ECO:0000256" key="1">
    <source>
        <dbReference type="ARBA" id="ARBA00023002"/>
    </source>
</evidence>
<keyword evidence="1" id="KW-0560">Oxidoreductase</keyword>
<dbReference type="PANTHER" id="PTHR43157:SF66">
    <property type="entry name" value="WW DOMAIN-CONTAINING OXIDOREDUCTASE-LIKE PROTEIN"/>
    <property type="match status" value="1"/>
</dbReference>
<reference evidence="3 4" key="1">
    <citation type="journal article" date="2023" name="Insect Mol. Biol.">
        <title>Genome sequencing provides insights into the evolution of gene families encoding plant cell wall-degrading enzymes in longhorned beetles.</title>
        <authorList>
            <person name="Shin N.R."/>
            <person name="Okamura Y."/>
            <person name="Kirsch R."/>
            <person name="Pauchet Y."/>
        </authorList>
    </citation>
    <scope>NUCLEOTIDE SEQUENCE [LARGE SCALE GENOMIC DNA]</scope>
    <source>
        <strain evidence="3">EAD_L_NR</strain>
    </source>
</reference>
<dbReference type="Pfam" id="PF00106">
    <property type="entry name" value="adh_short"/>
    <property type="match status" value="1"/>
</dbReference>
<dbReference type="Gene3D" id="3.40.50.720">
    <property type="entry name" value="NAD(P)-binding Rossmann-like Domain"/>
    <property type="match status" value="1"/>
</dbReference>
<sequence>MEIDIPWPLLSVILVVVVLLVALALLRFYAYISCGYFKGNERLEGKSVIITGGNVGIGKETAREIARRGARVILACRNLQSARQAKDEIIECTKNDNIIIKKLDLCSQKSIREFAQDVINTEPRLDVLIHNAGIGESKFKKTEDDLEVTMATNYFGPFLLTHLLIDLMKQSAPSRIIVLSSVIYQLAFFNINKINPSSAWWPRYYFVSKYAGICFTLELARRLKGTKVTANCLHPGLVYTKIWDALLFLYPLSYPLKLIMKAFFKDTVQGCQTTVFLACAKEVETVSGKYFVDCAERGLWCGVKNKSKGKELWELTEKLVKLEDTDPKI</sequence>
<dbReference type="EMBL" id="JANEYG010000086">
    <property type="protein sequence ID" value="KAJ8913839.1"/>
    <property type="molecule type" value="Genomic_DNA"/>
</dbReference>
<keyword evidence="2" id="KW-0812">Transmembrane</keyword>
<keyword evidence="4" id="KW-1185">Reference proteome</keyword>
<accession>A0AAV8VI27</accession>
<dbReference type="PANTHER" id="PTHR43157">
    <property type="entry name" value="PHOSPHATIDYLINOSITOL-GLYCAN BIOSYNTHESIS CLASS F PROTEIN-RELATED"/>
    <property type="match status" value="1"/>
</dbReference>
<keyword evidence="2" id="KW-1133">Transmembrane helix</keyword>
<evidence type="ECO:0000313" key="4">
    <source>
        <dbReference type="Proteomes" id="UP001159042"/>
    </source>
</evidence>
<keyword evidence="2" id="KW-0472">Membrane</keyword>
<organism evidence="3 4">
    <name type="scientific">Exocentrus adspersus</name>
    <dbReference type="NCBI Taxonomy" id="1586481"/>
    <lineage>
        <taxon>Eukaryota</taxon>
        <taxon>Metazoa</taxon>
        <taxon>Ecdysozoa</taxon>
        <taxon>Arthropoda</taxon>
        <taxon>Hexapoda</taxon>
        <taxon>Insecta</taxon>
        <taxon>Pterygota</taxon>
        <taxon>Neoptera</taxon>
        <taxon>Endopterygota</taxon>
        <taxon>Coleoptera</taxon>
        <taxon>Polyphaga</taxon>
        <taxon>Cucujiformia</taxon>
        <taxon>Chrysomeloidea</taxon>
        <taxon>Cerambycidae</taxon>
        <taxon>Lamiinae</taxon>
        <taxon>Acanthocinini</taxon>
        <taxon>Exocentrus</taxon>
    </lineage>
</organism>